<organism evidence="7 8">
    <name type="scientific">Viridothelium virens</name>
    <name type="common">Speckled blister lichen</name>
    <name type="synonym">Trypethelium virens</name>
    <dbReference type="NCBI Taxonomy" id="1048519"/>
    <lineage>
        <taxon>Eukaryota</taxon>
        <taxon>Fungi</taxon>
        <taxon>Dikarya</taxon>
        <taxon>Ascomycota</taxon>
        <taxon>Pezizomycotina</taxon>
        <taxon>Dothideomycetes</taxon>
        <taxon>Dothideomycetes incertae sedis</taxon>
        <taxon>Trypetheliales</taxon>
        <taxon>Trypetheliaceae</taxon>
        <taxon>Viridothelium</taxon>
    </lineage>
</organism>
<dbReference type="GO" id="GO:0000981">
    <property type="term" value="F:DNA-binding transcription factor activity, RNA polymerase II-specific"/>
    <property type="evidence" value="ECO:0007669"/>
    <property type="project" value="InterPro"/>
</dbReference>
<sequence>MASSIQTMKSATSAEGPRKRRRRAPTTGATEDCFACRKRGAKCDRRRPYCTQCIEQGKDCSGYKTTLTWGVGVASRGKLRGLSLPVAKKPSPTSTPTSSPIDTRDASAASKKPVAKVSAAARGLTIDTRSTPTSIPTSAPNSAPPYPPQYNFINANPSPTHPIPIPNSAGLQQGWQVPGFSAHLANYSSSHEPPKRRHPFQHPSLHNLHTSFSPVYDEPPLSASTGSLSAYTDSNYGSPVEYPHTPSDVPFVDPLLNMHSNPYANQPSSMDSNESLPFGDGPPVSFADQLNVAAANVPATQPMQEFPDNAQNQMHPGSVGAASLSDLLYSSDMNSMQMSTDGLHLGFYGPNVDENQKQEDGANFSENSMSLLPRNAMPTNLFHLSPRTQFLLDYYSKHICSVLVAFDGSDNPYRSQVLHLAMTNEGLQNAISALVVNNIRMRGGKETALLGFEQQNPFPATQGTSKYAAQENRKVHGDPTPEELHYKAASINMLNAQLADPSRARDDAVLATLLILCLFHVSDSGFSKFKTQLAGVQKLLSMRESGLQSNFIGWIEMFFAWFDVMTSTVNDRETQIQSASLDMLDYSQNLGSLEHLSGCEGRLFKLIARLGRLNLLSQNRPVKIEEFNERTPQPTPAPLSLKKDKKEATDYYSLNFDRLDGNGWGTPMCSTPTSEFPPSASSPSDLSSSPSNPTSNQHHPNPDNRHEFWREWQDIRSRLQSWSLDSTTIPAADAPSPLSPLSASSTTSSSYAASSSSNLGGLSSLSSASPSPSQRALLHINESFRLAALLYTERLAYPSLPSSAPNFAGLVAAALDHIATIDASSCVLKFLLWPLFIVGTECVGEAQRQLVRERCVEIQRESGFFNNLSGLEVLERVWAEDDAMAGVGVGGEGADGGGAGGIGGFLDGGVGGDEDGWAG</sequence>
<evidence type="ECO:0000256" key="2">
    <source>
        <dbReference type="ARBA" id="ARBA00023125"/>
    </source>
</evidence>
<dbReference type="OrthoDB" id="3431704at2759"/>
<feature type="compositionally biased region" description="Polar residues" evidence="5">
    <location>
        <begin position="1"/>
        <end position="13"/>
    </location>
</feature>
<dbReference type="PANTHER" id="PTHR31069">
    <property type="entry name" value="OLEATE-ACTIVATED TRANSCRIPTION FACTOR 1-RELATED"/>
    <property type="match status" value="1"/>
</dbReference>
<dbReference type="PANTHER" id="PTHR31069:SF28">
    <property type="entry name" value="ZN(II)2CYS6 TRANSCRIPTION FACTOR (EUROFUNG)"/>
    <property type="match status" value="1"/>
</dbReference>
<feature type="region of interest" description="Disordered" evidence="5">
    <location>
        <begin position="1"/>
        <end position="31"/>
    </location>
</feature>
<evidence type="ECO:0000259" key="6">
    <source>
        <dbReference type="PROSITE" id="PS50048"/>
    </source>
</evidence>
<evidence type="ECO:0000313" key="7">
    <source>
        <dbReference type="EMBL" id="KAF2239608.1"/>
    </source>
</evidence>
<dbReference type="Proteomes" id="UP000800092">
    <property type="component" value="Unassembled WGS sequence"/>
</dbReference>
<dbReference type="InterPro" id="IPR050675">
    <property type="entry name" value="OAF3"/>
</dbReference>
<evidence type="ECO:0000256" key="3">
    <source>
        <dbReference type="ARBA" id="ARBA00023163"/>
    </source>
</evidence>
<keyword evidence="4" id="KW-0539">Nucleus</keyword>
<name>A0A6A6HP87_VIRVR</name>
<accession>A0A6A6HP87</accession>
<dbReference type="Gene3D" id="4.10.240.10">
    <property type="entry name" value="Zn(2)-C6 fungal-type DNA-binding domain"/>
    <property type="match status" value="1"/>
</dbReference>
<dbReference type="PROSITE" id="PS50048">
    <property type="entry name" value="ZN2_CY6_FUNGAL_2"/>
    <property type="match status" value="1"/>
</dbReference>
<feature type="region of interest" description="Disordered" evidence="5">
    <location>
        <begin position="83"/>
        <end position="114"/>
    </location>
</feature>
<feature type="compositionally biased region" description="Low complexity" evidence="5">
    <location>
        <begin position="677"/>
        <end position="699"/>
    </location>
</feature>
<dbReference type="InterPro" id="IPR021858">
    <property type="entry name" value="Fun_TF"/>
</dbReference>
<feature type="region of interest" description="Disordered" evidence="5">
    <location>
        <begin position="663"/>
        <end position="705"/>
    </location>
</feature>
<keyword evidence="1" id="KW-0805">Transcription regulation</keyword>
<dbReference type="GO" id="GO:0008270">
    <property type="term" value="F:zinc ion binding"/>
    <property type="evidence" value="ECO:0007669"/>
    <property type="project" value="InterPro"/>
</dbReference>
<reference evidence="7" key="1">
    <citation type="journal article" date="2020" name="Stud. Mycol.">
        <title>101 Dothideomycetes genomes: a test case for predicting lifestyles and emergence of pathogens.</title>
        <authorList>
            <person name="Haridas S."/>
            <person name="Albert R."/>
            <person name="Binder M."/>
            <person name="Bloem J."/>
            <person name="Labutti K."/>
            <person name="Salamov A."/>
            <person name="Andreopoulos B."/>
            <person name="Baker S."/>
            <person name="Barry K."/>
            <person name="Bills G."/>
            <person name="Bluhm B."/>
            <person name="Cannon C."/>
            <person name="Castanera R."/>
            <person name="Culley D."/>
            <person name="Daum C."/>
            <person name="Ezra D."/>
            <person name="Gonzalez J."/>
            <person name="Henrissat B."/>
            <person name="Kuo A."/>
            <person name="Liang C."/>
            <person name="Lipzen A."/>
            <person name="Lutzoni F."/>
            <person name="Magnuson J."/>
            <person name="Mondo S."/>
            <person name="Nolan M."/>
            <person name="Ohm R."/>
            <person name="Pangilinan J."/>
            <person name="Park H.-J."/>
            <person name="Ramirez L."/>
            <person name="Alfaro M."/>
            <person name="Sun H."/>
            <person name="Tritt A."/>
            <person name="Yoshinaga Y."/>
            <person name="Zwiers L.-H."/>
            <person name="Turgeon B."/>
            <person name="Goodwin S."/>
            <person name="Spatafora J."/>
            <person name="Crous P."/>
            <person name="Grigoriev I."/>
        </authorList>
    </citation>
    <scope>NUCLEOTIDE SEQUENCE</scope>
    <source>
        <strain evidence="7">Tuck. ex Michener</strain>
    </source>
</reference>
<keyword evidence="8" id="KW-1185">Reference proteome</keyword>
<dbReference type="CDD" id="cd00067">
    <property type="entry name" value="GAL4"/>
    <property type="match status" value="1"/>
</dbReference>
<protein>
    <recommendedName>
        <fullName evidence="6">Zn(2)-C6 fungal-type domain-containing protein</fullName>
    </recommendedName>
</protein>
<dbReference type="GO" id="GO:0003677">
    <property type="term" value="F:DNA binding"/>
    <property type="evidence" value="ECO:0007669"/>
    <property type="project" value="UniProtKB-KW"/>
</dbReference>
<dbReference type="SUPFAM" id="SSF57701">
    <property type="entry name" value="Zn2/Cys6 DNA-binding domain"/>
    <property type="match status" value="1"/>
</dbReference>
<feature type="compositionally biased region" description="Low complexity" evidence="5">
    <location>
        <begin position="90"/>
        <end position="114"/>
    </location>
</feature>
<dbReference type="Pfam" id="PF11951">
    <property type="entry name" value="Fungal_trans_2"/>
    <property type="match status" value="1"/>
</dbReference>
<keyword evidence="3" id="KW-0804">Transcription</keyword>
<feature type="region of interest" description="Disordered" evidence="5">
    <location>
        <begin position="185"/>
        <end position="217"/>
    </location>
</feature>
<feature type="domain" description="Zn(2)-C6 fungal-type" evidence="6">
    <location>
        <begin position="32"/>
        <end position="61"/>
    </location>
</feature>
<evidence type="ECO:0000256" key="1">
    <source>
        <dbReference type="ARBA" id="ARBA00023015"/>
    </source>
</evidence>
<keyword evidence="2" id="KW-0238">DNA-binding</keyword>
<dbReference type="Pfam" id="PF00172">
    <property type="entry name" value="Zn_clus"/>
    <property type="match status" value="1"/>
</dbReference>
<evidence type="ECO:0000256" key="4">
    <source>
        <dbReference type="ARBA" id="ARBA00023242"/>
    </source>
</evidence>
<dbReference type="EMBL" id="ML991772">
    <property type="protein sequence ID" value="KAF2239608.1"/>
    <property type="molecule type" value="Genomic_DNA"/>
</dbReference>
<evidence type="ECO:0000313" key="8">
    <source>
        <dbReference type="Proteomes" id="UP000800092"/>
    </source>
</evidence>
<dbReference type="InterPro" id="IPR036864">
    <property type="entry name" value="Zn2-C6_fun-type_DNA-bd_sf"/>
</dbReference>
<dbReference type="InterPro" id="IPR001138">
    <property type="entry name" value="Zn2Cys6_DnaBD"/>
</dbReference>
<evidence type="ECO:0000256" key="5">
    <source>
        <dbReference type="SAM" id="MobiDB-lite"/>
    </source>
</evidence>
<gene>
    <name evidence="7" type="ORF">EV356DRAFT_105258</name>
</gene>
<dbReference type="AlphaFoldDB" id="A0A6A6HP87"/>
<proteinExistence type="predicted"/>